<feature type="repeat" description="RCC1" evidence="7">
    <location>
        <begin position="55"/>
        <end position="114"/>
    </location>
</feature>
<evidence type="ECO:0000256" key="7">
    <source>
        <dbReference type="PROSITE-ProRule" id="PRU00235"/>
    </source>
</evidence>
<name>A0A6P9DZ67_PANGU</name>
<dbReference type="PROSITE" id="PS50237">
    <property type="entry name" value="HECT"/>
    <property type="match status" value="1"/>
</dbReference>
<feature type="repeat" description="RCC1" evidence="7">
    <location>
        <begin position="220"/>
        <end position="275"/>
    </location>
</feature>
<evidence type="ECO:0000313" key="9">
    <source>
        <dbReference type="Proteomes" id="UP001652622"/>
    </source>
</evidence>
<dbReference type="SUPFAM" id="SSF56204">
    <property type="entry name" value="Hect, E3 ligase catalytic domain"/>
    <property type="match status" value="1"/>
</dbReference>
<evidence type="ECO:0000259" key="8">
    <source>
        <dbReference type="PROSITE" id="PS50237"/>
    </source>
</evidence>
<feature type="repeat" description="RCC1" evidence="7">
    <location>
        <begin position="276"/>
        <end position="324"/>
    </location>
</feature>
<dbReference type="InterPro" id="IPR051709">
    <property type="entry name" value="Ub-ligase/GTPase-reg"/>
</dbReference>
<dbReference type="Pfam" id="PF00632">
    <property type="entry name" value="HECT"/>
    <property type="match status" value="1"/>
</dbReference>
<dbReference type="GO" id="GO:0016567">
    <property type="term" value="P:protein ubiquitination"/>
    <property type="evidence" value="ECO:0007669"/>
    <property type="project" value="TreeGrafter"/>
</dbReference>
<evidence type="ECO:0000256" key="2">
    <source>
        <dbReference type="ARBA" id="ARBA00022490"/>
    </source>
</evidence>
<dbReference type="OMA" id="NFVTTYQ"/>
<feature type="repeat" description="RCC1" evidence="7">
    <location>
        <begin position="115"/>
        <end position="166"/>
    </location>
</feature>
<dbReference type="GeneID" id="117678946"/>
<dbReference type="SMART" id="SM00119">
    <property type="entry name" value="HECTc"/>
    <property type="match status" value="1"/>
</dbReference>
<dbReference type="Gene3D" id="2.130.10.30">
    <property type="entry name" value="Regulator of chromosome condensation 1/beta-lactamase-inhibitor protein II"/>
    <property type="match status" value="2"/>
</dbReference>
<dbReference type="FunFam" id="3.30.2410.10:FF:000003">
    <property type="entry name" value="probable E3 ubiquitin-protein ligase HERC4 isoform X1"/>
    <property type="match status" value="1"/>
</dbReference>
<evidence type="ECO:0000256" key="3">
    <source>
        <dbReference type="ARBA" id="ARBA00022679"/>
    </source>
</evidence>
<feature type="repeat" description="RCC1" evidence="7">
    <location>
        <begin position="1"/>
        <end position="54"/>
    </location>
</feature>
<sequence length="1040" mass="116857">MLFGWGDGSYGQLGSGEEGASQPVPLRRALPAVGGQEVVLVACGERHTLLLLADGSLASCGDNAQGQLGRKLPAGRQRKFRPSRFFPEPIQALEAQTIISISCGKEHSLAISSQGKVFSWGAGGFGQLGTGNLKDSSTPKKIDSLSMYNVIQVACGHYHSIALTKDGRLFSWGQNSHGQLGLGKEVSSQATPCNISSLAGIPLAQVAAGGSHSFVLSHSGVVYGWGRNNVHQLGLSQKTSKAEQIFKPYSIGALRNLEVTYISCGDEHTAVLTKSGSVFTFGDDSAGQLGHNSSKTGPQKIDEIDDPVSHISCGSYHTLCVSESGQLWSFGRGLLQQAESSALESRQEERKCIDLNALLAPNELLGVKVFAGAFVNFVNIFQASACANAATSLEVLPRISQLDRGLIEKWKSAEIGSEAQQNAKREIEEIFSSPPCLTASFLQTRSDVSMDCYIPVNLQETREVLNELTEKDWIAEQICSSLLNHLFPALPRSSRHQEALAIFLLVPECCVALGAHRIPSLALQFAEAVTGLSKSSSNILENYWSLLPRPFLEQIVQMLKTYVSSMLPCYNLYPKEKPWIDTLKVLKMLYKVNMKAKSRLQTSTFCIDEITQKINLQEDFWRWKLCDNIPEEERLISFCRFPFIYNVPTKREILYYGSFVVQEDLKCKASLEWLVNWGLRNSDLPERPTFTLKVRRHFLLEDTWHKLSILEDTYLKKQLLVQFENEMSSYGGTGYLVEFFSEVFEKVVQPEYGMFMYPKPTSPMWFPPKPSVEKNKYFLFGILCGLSIANQITAYLPFPLAVFKKLLNKKPTLSDVKELSPVLGRSLQTVLECELDDLEDRFQLCYSISWDSMDVDLIENGISTAVNNANKKDFVDKYVDYIFNKSVDDVFSEFRRGFYKVLDEQLVGIFEPEQLMEVAIGNANYDWDMYERNAEYRDIYSSTHPTIKMFWEVFHELSLEDKKRFLVFVVGNDRIPVKGMKFWKITISPCVLTSEDHMPEARTCWHHLLLPIYSTKQKLEEKLLQAISSNRGFGRFAPRV</sequence>
<dbReference type="InterPro" id="IPR000408">
    <property type="entry name" value="Reg_chr_condens"/>
</dbReference>
<keyword evidence="4" id="KW-0677">Repeat</keyword>
<dbReference type="InterPro" id="IPR058923">
    <property type="entry name" value="RCC1-like_dom"/>
</dbReference>
<evidence type="ECO:0000256" key="6">
    <source>
        <dbReference type="PROSITE-ProRule" id="PRU00104"/>
    </source>
</evidence>
<keyword evidence="5 6" id="KW-0833">Ubl conjugation pathway</keyword>
<dbReference type="PANTHER" id="PTHR45622">
    <property type="entry name" value="UBIQUITIN-PROTEIN LIGASE E3A-RELATED"/>
    <property type="match status" value="1"/>
</dbReference>
<evidence type="ECO:0000256" key="4">
    <source>
        <dbReference type="ARBA" id="ARBA00022737"/>
    </source>
</evidence>
<dbReference type="PANTHER" id="PTHR45622:SF11">
    <property type="entry name" value="E3 UBIQUITIN-PROTEIN LIGASE HERC6-RELATED"/>
    <property type="match status" value="1"/>
</dbReference>
<dbReference type="Gene3D" id="3.90.1750.10">
    <property type="entry name" value="Hect, E3 ligase catalytic domains"/>
    <property type="match status" value="1"/>
</dbReference>
<dbReference type="Pfam" id="PF25390">
    <property type="entry name" value="WD40_RLD"/>
    <property type="match status" value="1"/>
</dbReference>
<comment type="subcellular location">
    <subcellularLocation>
        <location evidence="1">Cytoplasm</location>
    </subcellularLocation>
</comment>
<evidence type="ECO:0000256" key="1">
    <source>
        <dbReference type="ARBA" id="ARBA00004496"/>
    </source>
</evidence>
<feature type="domain" description="HECT" evidence="8">
    <location>
        <begin position="711"/>
        <end position="1036"/>
    </location>
</feature>
<dbReference type="FunFam" id="3.30.2160.10:FF:000004">
    <property type="entry name" value="probable E3 ubiquitin-protein ligase HERC4 isoform X1"/>
    <property type="match status" value="1"/>
</dbReference>
<dbReference type="PROSITE" id="PS50012">
    <property type="entry name" value="RCC1_3"/>
    <property type="match status" value="6"/>
</dbReference>
<dbReference type="PROSITE" id="PS00626">
    <property type="entry name" value="RCC1_2"/>
    <property type="match status" value="6"/>
</dbReference>
<dbReference type="InterPro" id="IPR000569">
    <property type="entry name" value="HECT_dom"/>
</dbReference>
<keyword evidence="3" id="KW-0808">Transferase</keyword>
<dbReference type="PRINTS" id="PR00633">
    <property type="entry name" value="RCCNDNSATION"/>
</dbReference>
<dbReference type="GO" id="GO:0006511">
    <property type="term" value="P:ubiquitin-dependent protein catabolic process"/>
    <property type="evidence" value="ECO:0007669"/>
    <property type="project" value="TreeGrafter"/>
</dbReference>
<evidence type="ECO:0000256" key="5">
    <source>
        <dbReference type="ARBA" id="ARBA00022786"/>
    </source>
</evidence>
<reference evidence="10" key="1">
    <citation type="submission" date="2025-08" db="UniProtKB">
        <authorList>
            <consortium name="RefSeq"/>
        </authorList>
    </citation>
    <scope>IDENTIFICATION</scope>
    <source>
        <tissue evidence="10">Blood</tissue>
    </source>
</reference>
<evidence type="ECO:0000313" key="10">
    <source>
        <dbReference type="RefSeq" id="XP_034296360.1"/>
    </source>
</evidence>
<dbReference type="CDD" id="cd00078">
    <property type="entry name" value="HECTc"/>
    <property type="match status" value="1"/>
</dbReference>
<protein>
    <submittedName>
        <fullName evidence="10">Probable E3 ubiquitin-protein ligase HERC6 isoform X1</fullName>
    </submittedName>
</protein>
<dbReference type="Gene3D" id="3.30.2160.10">
    <property type="entry name" value="Hect, E3 ligase catalytic domain"/>
    <property type="match status" value="1"/>
</dbReference>
<dbReference type="GO" id="GO:0005737">
    <property type="term" value="C:cytoplasm"/>
    <property type="evidence" value="ECO:0007669"/>
    <property type="project" value="UniProtKB-SubCell"/>
</dbReference>
<dbReference type="InterPro" id="IPR035983">
    <property type="entry name" value="Hect_E3_ubiquitin_ligase"/>
</dbReference>
<dbReference type="GO" id="GO:0061630">
    <property type="term" value="F:ubiquitin protein ligase activity"/>
    <property type="evidence" value="ECO:0007669"/>
    <property type="project" value="TreeGrafter"/>
</dbReference>
<dbReference type="Gene3D" id="3.30.2410.10">
    <property type="entry name" value="Hect, E3 ligase catalytic domain"/>
    <property type="match status" value="1"/>
</dbReference>
<dbReference type="RefSeq" id="XP_034296360.1">
    <property type="nucleotide sequence ID" value="XM_034440469.2"/>
</dbReference>
<proteinExistence type="predicted"/>
<accession>A0A6P9DZ67</accession>
<feature type="repeat" description="RCC1" evidence="7">
    <location>
        <begin position="167"/>
        <end position="219"/>
    </location>
</feature>
<dbReference type="InterPro" id="IPR009091">
    <property type="entry name" value="RCC1/BLIP-II"/>
</dbReference>
<dbReference type="AlphaFoldDB" id="A0A6P9DZ67"/>
<dbReference type="KEGG" id="pgut:117678946"/>
<dbReference type="SUPFAM" id="SSF50985">
    <property type="entry name" value="RCC1/BLIP-II"/>
    <property type="match status" value="1"/>
</dbReference>
<keyword evidence="9" id="KW-1185">Reference proteome</keyword>
<keyword evidence="2" id="KW-0963">Cytoplasm</keyword>
<dbReference type="Proteomes" id="UP001652622">
    <property type="component" value="Unplaced"/>
</dbReference>
<feature type="active site" description="Glycyl thioester intermediate" evidence="6">
    <location>
        <position position="1004"/>
    </location>
</feature>
<gene>
    <name evidence="10" type="primary">LOC117678946</name>
</gene>
<organism evidence="9 10">
    <name type="scientific">Pantherophis guttatus</name>
    <name type="common">Corn snake</name>
    <name type="synonym">Elaphe guttata</name>
    <dbReference type="NCBI Taxonomy" id="94885"/>
    <lineage>
        <taxon>Eukaryota</taxon>
        <taxon>Metazoa</taxon>
        <taxon>Chordata</taxon>
        <taxon>Craniata</taxon>
        <taxon>Vertebrata</taxon>
        <taxon>Euteleostomi</taxon>
        <taxon>Lepidosauria</taxon>
        <taxon>Squamata</taxon>
        <taxon>Bifurcata</taxon>
        <taxon>Unidentata</taxon>
        <taxon>Episquamata</taxon>
        <taxon>Toxicofera</taxon>
        <taxon>Serpentes</taxon>
        <taxon>Colubroidea</taxon>
        <taxon>Colubridae</taxon>
        <taxon>Colubrinae</taxon>
        <taxon>Pantherophis</taxon>
    </lineage>
</organism>